<organism evidence="2 3">
    <name type="scientific">Streptomyces galilaeus</name>
    <dbReference type="NCBI Taxonomy" id="33899"/>
    <lineage>
        <taxon>Bacteria</taxon>
        <taxon>Bacillati</taxon>
        <taxon>Actinomycetota</taxon>
        <taxon>Actinomycetes</taxon>
        <taxon>Kitasatosporales</taxon>
        <taxon>Streptomycetaceae</taxon>
        <taxon>Streptomyces</taxon>
    </lineage>
</organism>
<sequence>MRSMLRITACTAVAVAAMAMGAGSASANTLTAGTATTVTVPAVGEAVADLLGTLQGLGGFHREPEWS</sequence>
<accession>A0ABW9IJQ9</accession>
<gene>
    <name evidence="2" type="ORF">ACKI1S_21520</name>
</gene>
<name>A0ABW9IJQ9_STRGJ</name>
<dbReference type="Proteomes" id="UP001631993">
    <property type="component" value="Unassembled WGS sequence"/>
</dbReference>
<comment type="caution">
    <text evidence="2">The sequence shown here is derived from an EMBL/GenBank/DDBJ whole genome shotgun (WGS) entry which is preliminary data.</text>
</comment>
<evidence type="ECO:0000256" key="1">
    <source>
        <dbReference type="SAM" id="SignalP"/>
    </source>
</evidence>
<evidence type="ECO:0000313" key="2">
    <source>
        <dbReference type="EMBL" id="MFM9648729.1"/>
    </source>
</evidence>
<protein>
    <recommendedName>
        <fullName evidence="4">Serine protease</fullName>
    </recommendedName>
</protein>
<keyword evidence="1" id="KW-0732">Signal</keyword>
<reference evidence="2 3" key="1">
    <citation type="submission" date="2024-12" db="EMBL/GenBank/DDBJ databases">
        <title>Forecasting of Potato common scab and diversities of Pathogenic streptomyces spp. in china.</title>
        <authorList>
            <person name="Handique U."/>
            <person name="Wu J."/>
        </authorList>
    </citation>
    <scope>NUCLEOTIDE SEQUENCE [LARGE SCALE GENOMIC DNA]</scope>
    <source>
        <strain evidence="2 3">ZRIMU1585</strain>
    </source>
</reference>
<feature type="chain" id="PRO_5046560400" description="Serine protease" evidence="1">
    <location>
        <begin position="28"/>
        <end position="67"/>
    </location>
</feature>
<feature type="signal peptide" evidence="1">
    <location>
        <begin position="1"/>
        <end position="27"/>
    </location>
</feature>
<evidence type="ECO:0000313" key="3">
    <source>
        <dbReference type="Proteomes" id="UP001631993"/>
    </source>
</evidence>
<dbReference type="RefSeq" id="WP_150471446.1">
    <property type="nucleotide sequence ID" value="NZ_BMVS01000005.1"/>
</dbReference>
<proteinExistence type="predicted"/>
<dbReference type="GeneID" id="93764060"/>
<evidence type="ECO:0008006" key="4">
    <source>
        <dbReference type="Google" id="ProtNLM"/>
    </source>
</evidence>
<dbReference type="EMBL" id="JBJVNE010000010">
    <property type="protein sequence ID" value="MFM9648729.1"/>
    <property type="molecule type" value="Genomic_DNA"/>
</dbReference>
<keyword evidence="3" id="KW-1185">Reference proteome</keyword>